<dbReference type="Proteomes" id="UP001153709">
    <property type="component" value="Chromosome 3"/>
</dbReference>
<dbReference type="GO" id="GO:0005680">
    <property type="term" value="C:anaphase-promoting complex"/>
    <property type="evidence" value="ECO:0007669"/>
    <property type="project" value="TreeGrafter"/>
</dbReference>
<proteinExistence type="predicted"/>
<dbReference type="SUPFAM" id="SSF50978">
    <property type="entry name" value="WD40 repeat-like"/>
    <property type="match status" value="1"/>
</dbReference>
<dbReference type="Gene3D" id="2.130.10.10">
    <property type="entry name" value="YVTN repeat-like/Quinoprotein amine dehydrogenase"/>
    <property type="match status" value="1"/>
</dbReference>
<dbReference type="InterPro" id="IPR001680">
    <property type="entry name" value="WD40_rpt"/>
</dbReference>
<gene>
    <name evidence="3" type="ORF">DIABBA_LOCUS4616</name>
</gene>
<evidence type="ECO:0008006" key="5">
    <source>
        <dbReference type="Google" id="ProtNLM"/>
    </source>
</evidence>
<dbReference type="GO" id="GO:0010997">
    <property type="term" value="F:anaphase-promoting complex binding"/>
    <property type="evidence" value="ECO:0007669"/>
    <property type="project" value="InterPro"/>
</dbReference>
<dbReference type="EMBL" id="OU898278">
    <property type="protein sequence ID" value="CAH1275193.1"/>
    <property type="molecule type" value="Genomic_DNA"/>
</dbReference>
<keyword evidence="1" id="KW-0853">WD repeat</keyword>
<accession>A0A9P0E275</accession>
<dbReference type="OrthoDB" id="10263272at2759"/>
<organism evidence="3 4">
    <name type="scientific">Diabrotica balteata</name>
    <name type="common">Banded cucumber beetle</name>
    <dbReference type="NCBI Taxonomy" id="107213"/>
    <lineage>
        <taxon>Eukaryota</taxon>
        <taxon>Metazoa</taxon>
        <taxon>Ecdysozoa</taxon>
        <taxon>Arthropoda</taxon>
        <taxon>Hexapoda</taxon>
        <taxon>Insecta</taxon>
        <taxon>Pterygota</taxon>
        <taxon>Neoptera</taxon>
        <taxon>Endopterygota</taxon>
        <taxon>Coleoptera</taxon>
        <taxon>Polyphaga</taxon>
        <taxon>Cucujiformia</taxon>
        <taxon>Chrysomeloidea</taxon>
        <taxon>Chrysomelidae</taxon>
        <taxon>Galerucinae</taxon>
        <taxon>Diabroticina</taxon>
        <taxon>Diabroticites</taxon>
        <taxon>Diabrotica</taxon>
    </lineage>
</organism>
<dbReference type="GO" id="GO:1990757">
    <property type="term" value="F:ubiquitin ligase activator activity"/>
    <property type="evidence" value="ECO:0007669"/>
    <property type="project" value="TreeGrafter"/>
</dbReference>
<dbReference type="InterPro" id="IPR036322">
    <property type="entry name" value="WD40_repeat_dom_sf"/>
</dbReference>
<dbReference type="InterPro" id="IPR033010">
    <property type="entry name" value="Cdc20/Fizzy"/>
</dbReference>
<evidence type="ECO:0000256" key="2">
    <source>
        <dbReference type="ARBA" id="ARBA00022737"/>
    </source>
</evidence>
<dbReference type="PANTHER" id="PTHR19918">
    <property type="entry name" value="CELL DIVISION CYCLE 20 CDC20 FIZZY -RELATED"/>
    <property type="match status" value="1"/>
</dbReference>
<name>A0A9P0E275_DIABA</name>
<reference evidence="3" key="1">
    <citation type="submission" date="2022-01" db="EMBL/GenBank/DDBJ databases">
        <authorList>
            <person name="King R."/>
        </authorList>
    </citation>
    <scope>NUCLEOTIDE SEQUENCE</scope>
</reference>
<dbReference type="AlphaFoldDB" id="A0A9P0E275"/>
<keyword evidence="4" id="KW-1185">Reference proteome</keyword>
<evidence type="ECO:0000256" key="1">
    <source>
        <dbReference type="ARBA" id="ARBA00022574"/>
    </source>
</evidence>
<keyword evidence="2" id="KW-0677">Repeat</keyword>
<protein>
    <recommendedName>
        <fullName evidence="5">Protein cortex</fullName>
    </recommendedName>
</protein>
<evidence type="ECO:0000313" key="4">
    <source>
        <dbReference type="Proteomes" id="UP001153709"/>
    </source>
</evidence>
<sequence length="390" mass="45079">MLKSTMFLNKFISRNILWNENVELKPHEIIKHWPVEARRKPLLSNSPAVFLDLPDLDTHFCKNIVDWGNTGYIATIFDSQVHLWHPDKKVTIKVSTEFYDNTVEKCIRWNRDGSLFAVAVNINQVAVYDILGNKVSSNTGSCACSVKNSVFNKLCTIISIEWTKSNILLTGCSNGTLTKFNANLKWQRFRYRVHSEDIIKLALSCNENYLTSVGMDKTMLIMKYPELDVIQSCRLETTKAIAWHPWKDSLLVLGETDHFFLWNVQNQKVSSSIIFPNTYIDSLIFNPMSAELLVSQHLYDEDGNTVSYLRVMKNLNCIVDEVRCNEYRIPYLLWDPTATKLGTASTDQNFCIWDFFGRRTKQEKKYKNTKRDVYANDIFKNNGSFGSVIR</sequence>
<dbReference type="InterPro" id="IPR015943">
    <property type="entry name" value="WD40/YVTN_repeat-like_dom_sf"/>
</dbReference>
<dbReference type="PANTHER" id="PTHR19918:SF52">
    <property type="entry name" value="PROTEIN CORTEX"/>
    <property type="match status" value="1"/>
</dbReference>
<dbReference type="GO" id="GO:1905786">
    <property type="term" value="P:positive regulation of anaphase-promoting complex-dependent catabolic process"/>
    <property type="evidence" value="ECO:0007669"/>
    <property type="project" value="TreeGrafter"/>
</dbReference>
<evidence type="ECO:0000313" key="3">
    <source>
        <dbReference type="EMBL" id="CAH1275193.1"/>
    </source>
</evidence>
<dbReference type="SMART" id="SM00320">
    <property type="entry name" value="WD40"/>
    <property type="match status" value="4"/>
</dbReference>
<dbReference type="GO" id="GO:0031145">
    <property type="term" value="P:anaphase-promoting complex-dependent catabolic process"/>
    <property type="evidence" value="ECO:0007669"/>
    <property type="project" value="TreeGrafter"/>
</dbReference>